<protein>
    <recommendedName>
        <fullName evidence="4">Di/tricarboxylate transporter</fullName>
    </recommendedName>
</protein>
<keyword evidence="1" id="KW-1133">Transmembrane helix</keyword>
<evidence type="ECO:0008006" key="4">
    <source>
        <dbReference type="Google" id="ProtNLM"/>
    </source>
</evidence>
<evidence type="ECO:0000313" key="2">
    <source>
        <dbReference type="EMBL" id="TCN21104.1"/>
    </source>
</evidence>
<feature type="transmembrane region" description="Helical" evidence="1">
    <location>
        <begin position="21"/>
        <end position="50"/>
    </location>
</feature>
<comment type="caution">
    <text evidence="2">The sequence shown here is derived from an EMBL/GenBank/DDBJ whole genome shotgun (WGS) entry which is preliminary data.</text>
</comment>
<feature type="transmembrane region" description="Helical" evidence="1">
    <location>
        <begin position="395"/>
        <end position="415"/>
    </location>
</feature>
<dbReference type="EMBL" id="SLVV01000013">
    <property type="protein sequence ID" value="TCN21104.1"/>
    <property type="molecule type" value="Genomic_DNA"/>
</dbReference>
<feature type="transmembrane region" description="Helical" evidence="1">
    <location>
        <begin position="435"/>
        <end position="454"/>
    </location>
</feature>
<accession>A0A4R2B6Q0</accession>
<name>A0A4R2B6Q0_9BACI</name>
<feature type="transmembrane region" description="Helical" evidence="1">
    <location>
        <begin position="272"/>
        <end position="292"/>
    </location>
</feature>
<keyword evidence="1" id="KW-0812">Transmembrane</keyword>
<evidence type="ECO:0000256" key="1">
    <source>
        <dbReference type="SAM" id="Phobius"/>
    </source>
</evidence>
<keyword evidence="1" id="KW-0472">Membrane</keyword>
<dbReference type="RefSeq" id="WP_132010745.1">
    <property type="nucleotide sequence ID" value="NZ_JABUHM010000010.1"/>
</dbReference>
<feature type="transmembrane region" description="Helical" evidence="1">
    <location>
        <begin position="318"/>
        <end position="336"/>
    </location>
</feature>
<feature type="transmembrane region" description="Helical" evidence="1">
    <location>
        <begin position="174"/>
        <end position="196"/>
    </location>
</feature>
<feature type="transmembrane region" description="Helical" evidence="1">
    <location>
        <begin position="56"/>
        <end position="76"/>
    </location>
</feature>
<dbReference type="Proteomes" id="UP000295689">
    <property type="component" value="Unassembled WGS sequence"/>
</dbReference>
<sequence length="456" mass="50593">MNSLAEPARDRQGIMIGLLAVGYMLVELIPVHLVKMVVSLVIMLVILWVLPRVQGSFMVISLSLLSAGILLMILYHASLEEWLKAARVNLTLVAIFLFTPLLGIPVRTGGYVEALKTLLARKMNNPNFFFAGSSLLSHLLGVVLNIGAISIVHELSRASQIQDKRLVAASINRGFVSTIFWSPYFSAMALILSSLSVKWTDVLLYALGLSLIALIVSYLFERPYALKKEADEREEHHDERERKKAKWKVMELFLLLFIMVATVLLAERLTSSTMTFIICVLSATYPLFWCLLKGEGAAYKKELKNHVFIGIPRMKKEIVLFLIAGFFSGAFVKSGWSNAIVEGLNGAFSQYQILIAYLIAFSIVATAVMGLHPIVVVTIVATSIDPLKLGFSHEFFAILLLSSWGISNTVSPATAVNNLLSALLKEDLFKVSMHWNLKFALVMLFIIPIYLKAVGI</sequence>
<evidence type="ECO:0000313" key="3">
    <source>
        <dbReference type="Proteomes" id="UP000295689"/>
    </source>
</evidence>
<organism evidence="2 3">
    <name type="scientific">Mesobacillus foraminis</name>
    <dbReference type="NCBI Taxonomy" id="279826"/>
    <lineage>
        <taxon>Bacteria</taxon>
        <taxon>Bacillati</taxon>
        <taxon>Bacillota</taxon>
        <taxon>Bacilli</taxon>
        <taxon>Bacillales</taxon>
        <taxon>Bacillaceae</taxon>
        <taxon>Mesobacillus</taxon>
    </lineage>
</organism>
<feature type="transmembrane region" description="Helical" evidence="1">
    <location>
        <begin position="128"/>
        <end position="153"/>
    </location>
</feature>
<feature type="transmembrane region" description="Helical" evidence="1">
    <location>
        <begin position="202"/>
        <end position="220"/>
    </location>
</feature>
<reference evidence="2 3" key="1">
    <citation type="journal article" date="2015" name="Stand. Genomic Sci.">
        <title>Genomic Encyclopedia of Bacterial and Archaeal Type Strains, Phase III: the genomes of soil and plant-associated and newly described type strains.</title>
        <authorList>
            <person name="Whitman W.B."/>
            <person name="Woyke T."/>
            <person name="Klenk H.P."/>
            <person name="Zhou Y."/>
            <person name="Lilburn T.G."/>
            <person name="Beck B.J."/>
            <person name="De Vos P."/>
            <person name="Vandamme P."/>
            <person name="Eisen J.A."/>
            <person name="Garrity G."/>
            <person name="Hugenholtz P."/>
            <person name="Kyrpides N.C."/>
        </authorList>
    </citation>
    <scope>NUCLEOTIDE SEQUENCE [LARGE SCALE GENOMIC DNA]</scope>
    <source>
        <strain evidence="2 3">CV53</strain>
    </source>
</reference>
<proteinExistence type="predicted"/>
<feature type="transmembrane region" description="Helical" evidence="1">
    <location>
        <begin position="356"/>
        <end position="383"/>
    </location>
</feature>
<keyword evidence="3" id="KW-1185">Reference proteome</keyword>
<feature type="transmembrane region" description="Helical" evidence="1">
    <location>
        <begin position="249"/>
        <end position="266"/>
    </location>
</feature>
<feature type="transmembrane region" description="Helical" evidence="1">
    <location>
        <begin position="88"/>
        <end position="108"/>
    </location>
</feature>
<gene>
    <name evidence="2" type="ORF">EV146_11328</name>
</gene>
<dbReference type="AlphaFoldDB" id="A0A4R2B6Q0"/>